<keyword evidence="1" id="KW-0732">Signal</keyword>
<feature type="domain" description="DUF4214" evidence="2">
    <location>
        <begin position="160"/>
        <end position="216"/>
    </location>
</feature>
<evidence type="ECO:0000313" key="4">
    <source>
        <dbReference type="Proteomes" id="UP000678545"/>
    </source>
</evidence>
<keyword evidence="4" id="KW-1185">Reference proteome</keyword>
<dbReference type="Gene3D" id="2.40.360.20">
    <property type="match status" value="1"/>
</dbReference>
<organism evidence="3 4">
    <name type="scientific">Undibacterium fentianense</name>
    <dbReference type="NCBI Taxonomy" id="2828728"/>
    <lineage>
        <taxon>Bacteria</taxon>
        <taxon>Pseudomonadati</taxon>
        <taxon>Pseudomonadota</taxon>
        <taxon>Betaproteobacteria</taxon>
        <taxon>Burkholderiales</taxon>
        <taxon>Oxalobacteraceae</taxon>
        <taxon>Undibacterium</taxon>
    </lineage>
</organism>
<name>A0A941E3F0_9BURK</name>
<dbReference type="EMBL" id="JAGSPJ010000005">
    <property type="protein sequence ID" value="MBR7800781.1"/>
    <property type="molecule type" value="Genomic_DNA"/>
</dbReference>
<feature type="chain" id="PRO_5037483466" evidence="1">
    <location>
        <begin position="26"/>
        <end position="515"/>
    </location>
</feature>
<feature type="signal peptide" evidence="1">
    <location>
        <begin position="1"/>
        <end position="25"/>
    </location>
</feature>
<accession>A0A941E3F0</accession>
<evidence type="ECO:0000259" key="2">
    <source>
        <dbReference type="Pfam" id="PF13946"/>
    </source>
</evidence>
<dbReference type="RefSeq" id="WP_212675918.1">
    <property type="nucleotide sequence ID" value="NZ_JAGSPJ010000005.1"/>
</dbReference>
<evidence type="ECO:0000313" key="3">
    <source>
        <dbReference type="EMBL" id="MBR7800781.1"/>
    </source>
</evidence>
<dbReference type="InterPro" id="IPR025282">
    <property type="entry name" value="DUF4214"/>
</dbReference>
<dbReference type="InterPro" id="IPR038255">
    <property type="entry name" value="PBS_linker_sf"/>
</dbReference>
<dbReference type="Gene3D" id="1.10.3130.20">
    <property type="entry name" value="Phycobilisome linker domain"/>
    <property type="match status" value="1"/>
</dbReference>
<comment type="caution">
    <text evidence="3">The sequence shown here is derived from an EMBL/GenBank/DDBJ whole genome shotgun (WGS) entry which is preliminary data.</text>
</comment>
<proteinExistence type="predicted"/>
<reference evidence="3" key="1">
    <citation type="submission" date="2021-04" db="EMBL/GenBank/DDBJ databases">
        <title>novel species isolated from subtropical streams in China.</title>
        <authorList>
            <person name="Lu H."/>
        </authorList>
    </citation>
    <scope>NUCLEOTIDE SEQUENCE</scope>
    <source>
        <strain evidence="3">FT137W</strain>
    </source>
</reference>
<sequence>MFKPHRKFTHSISLSILAATLCACGGQTDTGNASSAMQAAPASTAITFAGARNNYTVKRTTSGFEVKEINGGANSTVVAKNAHLKFTDMTLNLEVADIYRTMPATSARNLIELYVAFFNRVPDADGMVYWMSEIKNGMTSNQLANNFYNAAVQYPDLTGYSSNMSSSEFVKIIYKNVLGRTGSSAPSNEEVNYWAAELDSGRKSKGILVNTMLESAHSFAGNPTWGWVPQLLDNKITVGTYFAVEQGLGYVSPTDTVSKGIAIAALVKPDDMTAAKSYINVKDISFNLLSTTPPIDDTGSGQGDSRNCFNLELFKQGVKHYTEMTTTMRPSGLSESYAVSYSLNGTTNFKGYSALEFVADTLMLTGPSAGIKSQVKSYISVSDAAVTTYGSILSTKFGNMNYVVTNTMTPPEVFPFALALNQAYTQTYTVKQEMEGSTNVSQSSSTETLVFLGTETISVPAGNFSTCKIKHINTSNGIDTVSYTWHIADSSARGLIAKIEADDALTVATKVSITK</sequence>
<dbReference type="Pfam" id="PF13946">
    <property type="entry name" value="DUF4214"/>
    <property type="match status" value="1"/>
</dbReference>
<dbReference type="AlphaFoldDB" id="A0A941E3F0"/>
<evidence type="ECO:0000256" key="1">
    <source>
        <dbReference type="SAM" id="SignalP"/>
    </source>
</evidence>
<dbReference type="Proteomes" id="UP000678545">
    <property type="component" value="Unassembled WGS sequence"/>
</dbReference>
<dbReference type="PROSITE" id="PS51257">
    <property type="entry name" value="PROKAR_LIPOPROTEIN"/>
    <property type="match status" value="1"/>
</dbReference>
<gene>
    <name evidence="3" type="ORF">KDM90_12295</name>
</gene>
<protein>
    <submittedName>
        <fullName evidence="3">DUF4214 domain-containing protein</fullName>
    </submittedName>
</protein>